<accession>A0A0K0XXE7</accession>
<evidence type="ECO:0000259" key="11">
    <source>
        <dbReference type="Pfam" id="PF07992"/>
    </source>
</evidence>
<keyword evidence="13" id="KW-1185">Reference proteome</keyword>
<dbReference type="InterPro" id="IPR023753">
    <property type="entry name" value="FAD/NAD-binding_dom"/>
</dbReference>
<dbReference type="InterPro" id="IPR036188">
    <property type="entry name" value="FAD/NAD-bd_sf"/>
</dbReference>
<dbReference type="SUPFAM" id="SSF51395">
    <property type="entry name" value="FMN-linked oxidoreductases"/>
    <property type="match status" value="1"/>
</dbReference>
<dbReference type="PATRIC" id="fig|1579979.3.peg.2037"/>
<comment type="cofactor">
    <cofactor evidence="1">
        <name>FMN</name>
        <dbReference type="ChEBI" id="CHEBI:58210"/>
    </cofactor>
</comment>
<keyword evidence="6" id="KW-0479">Metal-binding</keyword>
<evidence type="ECO:0000259" key="10">
    <source>
        <dbReference type="Pfam" id="PF00724"/>
    </source>
</evidence>
<dbReference type="GO" id="GO:0046872">
    <property type="term" value="F:metal ion binding"/>
    <property type="evidence" value="ECO:0007669"/>
    <property type="project" value="UniProtKB-KW"/>
</dbReference>
<keyword evidence="8" id="KW-0408">Iron</keyword>
<dbReference type="AlphaFoldDB" id="A0A0K0XXE7"/>
<comment type="cofactor">
    <cofactor evidence="2">
        <name>[4Fe-4S] cluster</name>
        <dbReference type="ChEBI" id="CHEBI:49883"/>
    </cofactor>
</comment>
<dbReference type="GO" id="GO:0051536">
    <property type="term" value="F:iron-sulfur cluster binding"/>
    <property type="evidence" value="ECO:0007669"/>
    <property type="project" value="UniProtKB-KW"/>
</dbReference>
<dbReference type="STRING" id="1579979.WM2015_1992"/>
<sequence>MLPVTDVKAAYPHLFQPLELGHITLPNRILMGSMHTGLEDRVWNWPKLSAYFVERALGGAGLMVTGGIAPNRRGCLAPLASKLTNRWEVRRHRAMTEAVHEANGRICMQILHAGRYGYHPFSVAPSAIKAPINPFKPKALSDRGVEAQIRDFVRCARLAQKAGYDGVEVMGSEGYFINQFLVPRTNHRKDRWGGSFENRMRLPVEIVRRAREAVGPDFIIIYRLSMLDMLADGNSWEEVVALGQAIEQAGASLINTGIGWHETRIPTIATTVPRAAFTWVTAKLRGSVSVPLVTTNRINMPHTAEAVLARGDADMVSMARPLLADPEWANKARTGRADEINTCIGCNQACLDHVFENKTASCLVNPRAAHETELKIEKASAPKRVAVVGAGPAGLAAATTAATRGHEVVLFDREDRIGGQFNMAKRVPGKEEFVETLRYFARQIELLGIDLRLNTEVDAASLVAEGFDEVIVATGVTPRDPKIPGQDHPSVLSYLDVLKHGKPVGQRVAVIGAGGIGFDISEFLVHGEVPAEPDPDEPRPEDFFRHWGVDTELERRGGVEGLKPEFPAPARQVTLLQRKSSKPGAGLGKTTGWIHRTSLKQYGVRMLSGVSYERIDDEGLHIRIGEDAQCLNVDNVIICAGQLPNRGLADALAEQGIECHLIGGADVAAELDAKRAIDQGTRLAVSL</sequence>
<dbReference type="FunFam" id="3.20.20.70:FF:000082">
    <property type="entry name" value="NADPH-dependent 2,4-dienoyl-CoA reductase"/>
    <property type="match status" value="1"/>
</dbReference>
<dbReference type="Pfam" id="PF07992">
    <property type="entry name" value="Pyr_redox_2"/>
    <property type="match status" value="1"/>
</dbReference>
<evidence type="ECO:0000256" key="7">
    <source>
        <dbReference type="ARBA" id="ARBA00023002"/>
    </source>
</evidence>
<dbReference type="Proteomes" id="UP000066624">
    <property type="component" value="Chromosome"/>
</dbReference>
<reference evidence="12 13" key="1">
    <citation type="submission" date="2015-07" db="EMBL/GenBank/DDBJ databases">
        <authorList>
            <person name="Noorani M."/>
        </authorList>
    </citation>
    <scope>NUCLEOTIDE SEQUENCE [LARGE SCALE GENOMIC DNA]</scope>
    <source>
        <strain evidence="12 13">KCTC 42284</strain>
    </source>
</reference>
<feature type="domain" description="NADH:flavin oxidoreductase/NADH oxidase N-terminal" evidence="10">
    <location>
        <begin position="14"/>
        <end position="339"/>
    </location>
</feature>
<dbReference type="InterPro" id="IPR051793">
    <property type="entry name" value="NADH:flavin_oxidoreductase"/>
</dbReference>
<dbReference type="PANTHER" id="PTHR42917">
    <property type="entry name" value="2,4-DIENOYL-COA REDUCTASE"/>
    <property type="match status" value="1"/>
</dbReference>
<comment type="similarity">
    <text evidence="3">In the N-terminal section; belongs to the NADH:flavin oxidoreductase/NADH oxidase family.</text>
</comment>
<dbReference type="Gene3D" id="3.40.50.720">
    <property type="entry name" value="NAD(P)-binding Rossmann-like Domain"/>
    <property type="match status" value="1"/>
</dbReference>
<feature type="domain" description="FAD/NAD(P)-binding" evidence="11">
    <location>
        <begin position="384"/>
        <end position="667"/>
    </location>
</feature>
<dbReference type="Pfam" id="PF00724">
    <property type="entry name" value="Oxidored_FMN"/>
    <property type="match status" value="1"/>
</dbReference>
<keyword evidence="5" id="KW-0288">FMN</keyword>
<dbReference type="SUPFAM" id="SSF51905">
    <property type="entry name" value="FAD/NAD(P)-binding domain"/>
    <property type="match status" value="1"/>
</dbReference>
<keyword evidence="7" id="KW-0560">Oxidoreductase</keyword>
<dbReference type="PRINTS" id="PR00411">
    <property type="entry name" value="PNDRDTASEI"/>
</dbReference>
<dbReference type="Gene3D" id="3.20.20.70">
    <property type="entry name" value="Aldolase class I"/>
    <property type="match status" value="1"/>
</dbReference>
<dbReference type="InterPro" id="IPR001155">
    <property type="entry name" value="OxRdtase_FMN_N"/>
</dbReference>
<dbReference type="GO" id="GO:0033543">
    <property type="term" value="P:fatty acid beta-oxidation, unsaturated, even number, reductase/isomerase pathway"/>
    <property type="evidence" value="ECO:0007669"/>
    <property type="project" value="TreeGrafter"/>
</dbReference>
<dbReference type="CDD" id="cd02930">
    <property type="entry name" value="DCR_FMN"/>
    <property type="match status" value="1"/>
</dbReference>
<evidence type="ECO:0000256" key="3">
    <source>
        <dbReference type="ARBA" id="ARBA00011048"/>
    </source>
</evidence>
<evidence type="ECO:0000256" key="9">
    <source>
        <dbReference type="ARBA" id="ARBA00023014"/>
    </source>
</evidence>
<dbReference type="PRINTS" id="PR00368">
    <property type="entry name" value="FADPNR"/>
</dbReference>
<evidence type="ECO:0000256" key="1">
    <source>
        <dbReference type="ARBA" id="ARBA00001917"/>
    </source>
</evidence>
<dbReference type="PANTHER" id="PTHR42917:SF2">
    <property type="entry name" value="2,4-DIENOYL-COA REDUCTASE [(2E)-ENOYL-COA-PRODUCING]"/>
    <property type="match status" value="1"/>
</dbReference>
<evidence type="ECO:0000256" key="5">
    <source>
        <dbReference type="ARBA" id="ARBA00022643"/>
    </source>
</evidence>
<keyword evidence="9" id="KW-0411">Iron-sulfur</keyword>
<evidence type="ECO:0000256" key="8">
    <source>
        <dbReference type="ARBA" id="ARBA00023004"/>
    </source>
</evidence>
<keyword evidence="4" id="KW-0285">Flavoprotein</keyword>
<dbReference type="KEGG" id="wma:WM2015_1992"/>
<dbReference type="GO" id="GO:0010181">
    <property type="term" value="F:FMN binding"/>
    <property type="evidence" value="ECO:0007669"/>
    <property type="project" value="InterPro"/>
</dbReference>
<gene>
    <name evidence="12" type="ORF">WM2015_1992</name>
</gene>
<protein>
    <submittedName>
        <fullName evidence="12">2,4-dienoyl-CoA reductase</fullName>
    </submittedName>
</protein>
<dbReference type="GO" id="GO:0008670">
    <property type="term" value="F:2,4-dienoyl-CoA reductase (NADPH) activity"/>
    <property type="evidence" value="ECO:0007669"/>
    <property type="project" value="TreeGrafter"/>
</dbReference>
<organism evidence="12 13">
    <name type="scientific">Wenzhouxiangella marina</name>
    <dbReference type="NCBI Taxonomy" id="1579979"/>
    <lineage>
        <taxon>Bacteria</taxon>
        <taxon>Pseudomonadati</taxon>
        <taxon>Pseudomonadota</taxon>
        <taxon>Gammaproteobacteria</taxon>
        <taxon>Chromatiales</taxon>
        <taxon>Wenzhouxiangellaceae</taxon>
        <taxon>Wenzhouxiangella</taxon>
    </lineage>
</organism>
<dbReference type="EMBL" id="CP012154">
    <property type="protein sequence ID" value="AKS42358.1"/>
    <property type="molecule type" value="Genomic_DNA"/>
</dbReference>
<name>A0A0K0XXE7_9GAMM</name>
<evidence type="ECO:0000256" key="4">
    <source>
        <dbReference type="ARBA" id="ARBA00022630"/>
    </source>
</evidence>
<evidence type="ECO:0000313" key="13">
    <source>
        <dbReference type="Proteomes" id="UP000066624"/>
    </source>
</evidence>
<evidence type="ECO:0000313" key="12">
    <source>
        <dbReference type="EMBL" id="AKS42358.1"/>
    </source>
</evidence>
<dbReference type="InterPro" id="IPR013785">
    <property type="entry name" value="Aldolase_TIM"/>
</dbReference>
<proteinExistence type="inferred from homology"/>
<evidence type="ECO:0000256" key="2">
    <source>
        <dbReference type="ARBA" id="ARBA00001966"/>
    </source>
</evidence>
<evidence type="ECO:0000256" key="6">
    <source>
        <dbReference type="ARBA" id="ARBA00022723"/>
    </source>
</evidence>
<dbReference type="Gene3D" id="3.50.50.60">
    <property type="entry name" value="FAD/NAD(P)-binding domain"/>
    <property type="match status" value="1"/>
</dbReference>
<dbReference type="FunFam" id="3.50.50.60:FF:000113">
    <property type="entry name" value="NADPH-dependent 2,4-dienoyl-CoA reductase"/>
    <property type="match status" value="1"/>
</dbReference>